<dbReference type="InterPro" id="IPR050935">
    <property type="entry name" value="Bromo_chromatin_reader"/>
</dbReference>
<dbReference type="InterPro" id="IPR027353">
    <property type="entry name" value="NET_dom"/>
</dbReference>
<evidence type="ECO:0000256" key="5">
    <source>
        <dbReference type="ARBA" id="ARBA00022737"/>
    </source>
</evidence>
<evidence type="ECO:0000256" key="10">
    <source>
        <dbReference type="ARBA" id="ARBA00023163"/>
    </source>
</evidence>
<feature type="region of interest" description="Disordered" evidence="16">
    <location>
        <begin position="429"/>
        <end position="472"/>
    </location>
</feature>
<keyword evidence="10" id="KW-0804">Transcription</keyword>
<dbReference type="FunFam" id="1.20.1270.220:FF:000001">
    <property type="entry name" value="bromodomain-containing protein 2 isoform X1"/>
    <property type="match status" value="1"/>
</dbReference>
<comment type="similarity">
    <text evidence="13">Belongs to the BET family.</text>
</comment>
<dbReference type="Pfam" id="PF17035">
    <property type="entry name" value="BET"/>
    <property type="match status" value="1"/>
</dbReference>
<feature type="compositionally biased region" description="Low complexity" evidence="16">
    <location>
        <begin position="736"/>
        <end position="756"/>
    </location>
</feature>
<keyword evidence="4" id="KW-0597">Phosphoprotein</keyword>
<evidence type="ECO:0000256" key="13">
    <source>
        <dbReference type="ARBA" id="ARBA00044509"/>
    </source>
</evidence>
<dbReference type="PROSITE" id="PS50014">
    <property type="entry name" value="BROMODOMAIN_2"/>
    <property type="match status" value="2"/>
</dbReference>
<evidence type="ECO:0000256" key="8">
    <source>
        <dbReference type="ARBA" id="ARBA00023015"/>
    </source>
</evidence>
<evidence type="ECO:0000259" key="18">
    <source>
        <dbReference type="PROSITE" id="PS51525"/>
    </source>
</evidence>
<feature type="compositionally biased region" description="Basic and acidic residues" evidence="16">
    <location>
        <begin position="513"/>
        <end position="523"/>
    </location>
</feature>
<evidence type="ECO:0000313" key="20">
    <source>
        <dbReference type="Proteomes" id="UP000265180"/>
    </source>
</evidence>
<dbReference type="AlphaFoldDB" id="A0A3P9KDS0"/>
<dbReference type="GO" id="GO:0005694">
    <property type="term" value="C:chromosome"/>
    <property type="evidence" value="ECO:0007669"/>
    <property type="project" value="UniProtKB-SubCell"/>
</dbReference>
<dbReference type="InterPro" id="IPR001487">
    <property type="entry name" value="Bromodomain"/>
</dbReference>
<dbReference type="Proteomes" id="UP000265180">
    <property type="component" value="Chromosome 11"/>
</dbReference>
<evidence type="ECO:0000256" key="1">
    <source>
        <dbReference type="ARBA" id="ARBA00004123"/>
    </source>
</evidence>
<evidence type="ECO:0000256" key="2">
    <source>
        <dbReference type="ARBA" id="ARBA00004286"/>
    </source>
</evidence>
<reference evidence="19" key="4">
    <citation type="submission" date="2025-09" db="UniProtKB">
        <authorList>
            <consortium name="Ensembl"/>
        </authorList>
    </citation>
    <scope>IDENTIFICATION</scope>
    <source>
        <strain evidence="19">HNI</strain>
    </source>
</reference>
<feature type="domain" description="Bromo" evidence="17">
    <location>
        <begin position="85"/>
        <end position="157"/>
    </location>
</feature>
<dbReference type="PRINTS" id="PR00503">
    <property type="entry name" value="BROMODOMAIN"/>
</dbReference>
<comment type="subcellular location">
    <subcellularLocation>
        <location evidence="2">Chromosome</location>
    </subcellularLocation>
    <subcellularLocation>
        <location evidence="1">Nucleus</location>
    </subcellularLocation>
</comment>
<evidence type="ECO:0000256" key="6">
    <source>
        <dbReference type="ARBA" id="ARBA00022853"/>
    </source>
</evidence>
<dbReference type="InterPro" id="IPR043509">
    <property type="entry name" value="Bromo_Brdt_II"/>
</dbReference>
<keyword evidence="8" id="KW-0805">Transcription regulation</keyword>
<dbReference type="CDD" id="cd05497">
    <property type="entry name" value="Bromo_Brdt_I_like"/>
    <property type="match status" value="1"/>
</dbReference>
<evidence type="ECO:0000256" key="16">
    <source>
        <dbReference type="SAM" id="MobiDB-lite"/>
    </source>
</evidence>
<protein>
    <recommendedName>
        <fullName evidence="12">Bromodomain-containing protein 2</fullName>
    </recommendedName>
</protein>
<feature type="domain" description="NET" evidence="18">
    <location>
        <begin position="563"/>
        <end position="645"/>
    </location>
</feature>
<dbReference type="PANTHER" id="PTHR22880:SF240">
    <property type="entry name" value="BROMODOMAIN-CONTAINING PROTEIN 2"/>
    <property type="match status" value="1"/>
</dbReference>
<evidence type="ECO:0000256" key="9">
    <source>
        <dbReference type="ARBA" id="ARBA00023117"/>
    </source>
</evidence>
<dbReference type="GO" id="GO:0005634">
    <property type="term" value="C:nucleus"/>
    <property type="evidence" value="ECO:0007669"/>
    <property type="project" value="UniProtKB-SubCell"/>
</dbReference>
<dbReference type="Pfam" id="PF00439">
    <property type="entry name" value="Bromodomain"/>
    <property type="match status" value="2"/>
</dbReference>
<name>A0A3P9KDS0_ORYLA</name>
<dbReference type="GO" id="GO:0006325">
    <property type="term" value="P:chromatin organization"/>
    <property type="evidence" value="ECO:0007669"/>
    <property type="project" value="UniProtKB-KW"/>
</dbReference>
<dbReference type="FunFam" id="1.20.920.10:FF:000002">
    <property type="entry name" value="Bromodomain-containing protein 4"/>
    <property type="match status" value="1"/>
</dbReference>
<proteinExistence type="inferred from homology"/>
<feature type="region of interest" description="Disordered" evidence="16">
    <location>
        <begin position="723"/>
        <end position="762"/>
    </location>
</feature>
<keyword evidence="9 15" id="KW-0103">Bromodomain</keyword>
<evidence type="ECO:0000256" key="11">
    <source>
        <dbReference type="ARBA" id="ARBA00023242"/>
    </source>
</evidence>
<feature type="region of interest" description="Disordered" evidence="16">
    <location>
        <begin position="487"/>
        <end position="576"/>
    </location>
</feature>
<evidence type="ECO:0000256" key="15">
    <source>
        <dbReference type="PROSITE-ProRule" id="PRU00035"/>
    </source>
</evidence>
<keyword evidence="6" id="KW-0156">Chromatin regulator</keyword>
<evidence type="ECO:0000256" key="3">
    <source>
        <dbReference type="ARBA" id="ARBA00022454"/>
    </source>
</evidence>
<evidence type="ECO:0000313" key="19">
    <source>
        <dbReference type="Ensembl" id="ENSORLP00020006682.1"/>
    </source>
</evidence>
<keyword evidence="7" id="KW-0007">Acetylation</keyword>
<feature type="region of interest" description="Disordered" evidence="16">
    <location>
        <begin position="211"/>
        <end position="230"/>
    </location>
</feature>
<keyword evidence="3" id="KW-0158">Chromosome</keyword>
<dbReference type="Ensembl" id="ENSORLT00020004169.1">
    <property type="protein sequence ID" value="ENSORLP00020006682.1"/>
    <property type="gene ID" value="ENSORLG00020007592.1"/>
</dbReference>
<keyword evidence="11" id="KW-0539">Nucleus</keyword>
<dbReference type="Gene3D" id="1.20.1270.220">
    <property type="match status" value="1"/>
</dbReference>
<dbReference type="InterPro" id="IPR018359">
    <property type="entry name" value="Bromodomain_CS"/>
</dbReference>
<feature type="region of interest" description="Disordered" evidence="16">
    <location>
        <begin position="247"/>
        <end position="313"/>
    </location>
</feature>
<keyword evidence="5" id="KW-0677">Repeat</keyword>
<feature type="compositionally biased region" description="Basic residues" evidence="16">
    <location>
        <begin position="497"/>
        <end position="512"/>
    </location>
</feature>
<dbReference type="FunFam" id="1.20.920.10:FF:000003">
    <property type="entry name" value="Bromodomain-containing protein 2"/>
    <property type="match status" value="1"/>
</dbReference>
<feature type="region of interest" description="Disordered" evidence="16">
    <location>
        <begin position="46"/>
        <end position="65"/>
    </location>
</feature>
<dbReference type="SMART" id="SM00297">
    <property type="entry name" value="BROMO"/>
    <property type="match status" value="2"/>
</dbReference>
<evidence type="ECO:0000256" key="14">
    <source>
        <dbReference type="ARBA" id="ARBA00046861"/>
    </source>
</evidence>
<reference key="1">
    <citation type="journal article" date="2007" name="Nature">
        <title>The medaka draft genome and insights into vertebrate genome evolution.</title>
        <authorList>
            <person name="Kasahara M."/>
            <person name="Naruse K."/>
            <person name="Sasaki S."/>
            <person name="Nakatani Y."/>
            <person name="Qu W."/>
            <person name="Ahsan B."/>
            <person name="Yamada T."/>
            <person name="Nagayasu Y."/>
            <person name="Doi K."/>
            <person name="Kasai Y."/>
            <person name="Jindo T."/>
            <person name="Kobayashi D."/>
            <person name="Shimada A."/>
            <person name="Toyoda A."/>
            <person name="Kuroki Y."/>
            <person name="Fujiyama A."/>
            <person name="Sasaki T."/>
            <person name="Shimizu A."/>
            <person name="Asakawa S."/>
            <person name="Shimizu N."/>
            <person name="Hashimoto S."/>
            <person name="Yang J."/>
            <person name="Lee Y."/>
            <person name="Matsushima K."/>
            <person name="Sugano S."/>
            <person name="Sakaizumi M."/>
            <person name="Narita T."/>
            <person name="Ohishi K."/>
            <person name="Haga S."/>
            <person name="Ohta F."/>
            <person name="Nomoto H."/>
            <person name="Nogata K."/>
            <person name="Morishita T."/>
            <person name="Endo T."/>
            <person name="Shin-I T."/>
            <person name="Takeda H."/>
            <person name="Morishita S."/>
            <person name="Kohara Y."/>
        </authorList>
    </citation>
    <scope>NUCLEOTIDE SEQUENCE [LARGE SCALE GENOMIC DNA]</scope>
    <source>
        <strain>Hd-rR</strain>
    </source>
</reference>
<reference evidence="19" key="3">
    <citation type="submission" date="2025-08" db="UniProtKB">
        <authorList>
            <consortium name="Ensembl"/>
        </authorList>
    </citation>
    <scope>IDENTIFICATION</scope>
    <source>
        <strain evidence="19">HNI</strain>
    </source>
</reference>
<reference evidence="19 20" key="2">
    <citation type="submission" date="2017-04" db="EMBL/GenBank/DDBJ databases">
        <title>CpG methylation of centromeres and impact of large insertions on vertebrate speciation.</title>
        <authorList>
            <person name="Ichikawa K."/>
            <person name="Yoshimura J."/>
            <person name="Morishita S."/>
        </authorList>
    </citation>
    <scope>NUCLEOTIDE SEQUENCE</scope>
    <source>
        <strain evidence="19 20">HNI</strain>
    </source>
</reference>
<evidence type="ECO:0000259" key="17">
    <source>
        <dbReference type="PROSITE" id="PS50014"/>
    </source>
</evidence>
<feature type="domain" description="Bromo" evidence="17">
    <location>
        <begin position="336"/>
        <end position="408"/>
    </location>
</feature>
<dbReference type="CDD" id="cd05498">
    <property type="entry name" value="Bromo_Brdt_II_like"/>
    <property type="match status" value="1"/>
</dbReference>
<dbReference type="PROSITE" id="PS00633">
    <property type="entry name" value="BROMODOMAIN_1"/>
    <property type="match status" value="2"/>
</dbReference>
<comment type="subunit">
    <text evidence="14">Homodimer. Interacts with E2F1. Interacts with (acetylated) STAT3; promoting STAT3 recruitment to chromatin. Interacts with CTCF; promoting BRD2 recruitment to chromatin.</text>
</comment>
<evidence type="ECO:0000256" key="12">
    <source>
        <dbReference type="ARBA" id="ARBA00040998"/>
    </source>
</evidence>
<feature type="compositionally biased region" description="Low complexity" evidence="16">
    <location>
        <begin position="434"/>
        <end position="449"/>
    </location>
</feature>
<accession>A0A3P9KDS0</accession>
<organism evidence="19 20">
    <name type="scientific">Oryzias latipes</name>
    <name type="common">Japanese rice fish</name>
    <name type="synonym">Japanese killifish</name>
    <dbReference type="NCBI Taxonomy" id="8090"/>
    <lineage>
        <taxon>Eukaryota</taxon>
        <taxon>Metazoa</taxon>
        <taxon>Chordata</taxon>
        <taxon>Craniata</taxon>
        <taxon>Vertebrata</taxon>
        <taxon>Euteleostomi</taxon>
        <taxon>Actinopterygii</taxon>
        <taxon>Neopterygii</taxon>
        <taxon>Teleostei</taxon>
        <taxon>Neoteleostei</taxon>
        <taxon>Acanthomorphata</taxon>
        <taxon>Ovalentaria</taxon>
        <taxon>Atherinomorphae</taxon>
        <taxon>Beloniformes</taxon>
        <taxon>Adrianichthyidae</taxon>
        <taxon>Oryziinae</taxon>
        <taxon>Oryzias</taxon>
    </lineage>
</organism>
<dbReference type="PANTHER" id="PTHR22880">
    <property type="entry name" value="FALZ-RELATED BROMODOMAIN-CONTAINING PROTEINS"/>
    <property type="match status" value="1"/>
</dbReference>
<dbReference type="SUPFAM" id="SSF47370">
    <property type="entry name" value="Bromodomain"/>
    <property type="match status" value="2"/>
</dbReference>
<sequence length="762" mass="85539">MFLVHSSHTGYEIGHTGVMVDQSAAGKRIRKPSLLYEDFESPGMPAISQMAPSGPPQPPVRDPSRHGRMTNQLQFLQKVVLKSLWRHHFAWPFHEPVDAAKLNLPDYHKIIKTPMDMGTIKKRLENNYYRSASECMQDFNAMFTNCYIYNKPTDDIVLMAQSLEKAFLQKVAQMPQEEIELPPPIRLLKLFFLTTVSGGVTTAHQVPAVSQSVYSPPTPETPDSILSTPPQTILTKCSSITLQPEQTIPAITGPPPTQPTAKKKGVKRKADTTTPTTMAMPIMTTSGSRRGVSGRPIKPPKKDLPDSILPTPVRRSKLSPQLRYCSGVLKELLSKKHAAYAWPFYKPVDAVSLGLHDYHEIIKFPMDLSTIKRKMDGREYREAQQFSADVRLMFSNCYKYNPPDHDVVAMARKLQDVFEFCFAKMPDEAPAPPSSTSSSSSSSSSSESELSSDGEESESSPSSDSEEERANRLAELQEQLKAVHEQLTALSQGPIVKPKKKKEKKDKKKKKRVEKERHRRIEDDLTPIRPPKAPKMTKTSKTKRMDSITFNMPHHDPLVGHFDSDEEEDTAPMSYDEKRQLSLDINKLPGEKLGRVVYIIQSREPSLRDTNPEEIEIDFETLKPSTLRELERYVMTCLRKKPRKPYGKNAGKSREELALEKQMELERRLMDVSGQLNSGKKPAKNKRRFMNVEMCADVRSSTETFDGPKTQFSQICFFVPADKPASDVHTQPSRLSASSSSSDSSSSSSSSSSSDTSESDSG</sequence>
<evidence type="ECO:0000256" key="4">
    <source>
        <dbReference type="ARBA" id="ARBA00022553"/>
    </source>
</evidence>
<dbReference type="InterPro" id="IPR038336">
    <property type="entry name" value="NET_sf"/>
</dbReference>
<feature type="compositionally biased region" description="Low complexity" evidence="16">
    <location>
        <begin position="272"/>
        <end position="285"/>
    </location>
</feature>
<dbReference type="Gene3D" id="1.20.920.10">
    <property type="entry name" value="Bromodomain-like"/>
    <property type="match status" value="2"/>
</dbReference>
<evidence type="ECO:0000256" key="7">
    <source>
        <dbReference type="ARBA" id="ARBA00022990"/>
    </source>
</evidence>
<dbReference type="InterPro" id="IPR036427">
    <property type="entry name" value="Bromodomain-like_sf"/>
</dbReference>
<dbReference type="PROSITE" id="PS51525">
    <property type="entry name" value="NET"/>
    <property type="match status" value="1"/>
</dbReference>
<dbReference type="InterPro" id="IPR043508">
    <property type="entry name" value="Bromo_Brdt_I"/>
</dbReference>